<organism evidence="2 3">
    <name type="scientific">Tangfeifania diversioriginum</name>
    <dbReference type="NCBI Taxonomy" id="1168035"/>
    <lineage>
        <taxon>Bacteria</taxon>
        <taxon>Pseudomonadati</taxon>
        <taxon>Bacteroidota</taxon>
        <taxon>Bacteroidia</taxon>
        <taxon>Marinilabiliales</taxon>
        <taxon>Prolixibacteraceae</taxon>
        <taxon>Tangfeifania</taxon>
    </lineage>
</organism>
<evidence type="ECO:0000259" key="1">
    <source>
        <dbReference type="PROSITE" id="PS50943"/>
    </source>
</evidence>
<dbReference type="RefSeq" id="WP_073163940.1">
    <property type="nucleotide sequence ID" value="NZ_FQZE01000001.1"/>
</dbReference>
<dbReference type="GO" id="GO:0003677">
    <property type="term" value="F:DNA binding"/>
    <property type="evidence" value="ECO:0007669"/>
    <property type="project" value="InterPro"/>
</dbReference>
<evidence type="ECO:0000313" key="2">
    <source>
        <dbReference type="EMBL" id="SHI32290.1"/>
    </source>
</evidence>
<evidence type="ECO:0000313" key="3">
    <source>
        <dbReference type="Proteomes" id="UP000184050"/>
    </source>
</evidence>
<dbReference type="SMART" id="SM00530">
    <property type="entry name" value="HTH_XRE"/>
    <property type="match status" value="1"/>
</dbReference>
<accession>A0A1M6A772</accession>
<dbReference type="InterPro" id="IPR001387">
    <property type="entry name" value="Cro/C1-type_HTH"/>
</dbReference>
<keyword evidence="3" id="KW-1185">Reference proteome</keyword>
<dbReference type="Pfam" id="PF01381">
    <property type="entry name" value="HTH_3"/>
    <property type="match status" value="1"/>
</dbReference>
<name>A0A1M6A772_9BACT</name>
<dbReference type="CDD" id="cd00093">
    <property type="entry name" value="HTH_XRE"/>
    <property type="match status" value="1"/>
</dbReference>
<dbReference type="STRING" id="1168035.SAMN05444280_10196"/>
<dbReference type="AlphaFoldDB" id="A0A1M6A772"/>
<dbReference type="InterPro" id="IPR010982">
    <property type="entry name" value="Lambda_DNA-bd_dom_sf"/>
</dbReference>
<reference evidence="2 3" key="1">
    <citation type="submission" date="2016-11" db="EMBL/GenBank/DDBJ databases">
        <authorList>
            <person name="Jaros S."/>
            <person name="Januszkiewicz K."/>
            <person name="Wedrychowicz H."/>
        </authorList>
    </citation>
    <scope>NUCLEOTIDE SEQUENCE [LARGE SCALE GENOMIC DNA]</scope>
    <source>
        <strain evidence="2 3">DSM 27063</strain>
    </source>
</reference>
<gene>
    <name evidence="2" type="ORF">SAMN05444280_10196</name>
</gene>
<dbReference type="SUPFAM" id="SSF47413">
    <property type="entry name" value="lambda repressor-like DNA-binding domains"/>
    <property type="match status" value="1"/>
</dbReference>
<protein>
    <submittedName>
        <fullName evidence="2">Helix-turn-helix</fullName>
    </submittedName>
</protein>
<proteinExistence type="predicted"/>
<dbReference type="Proteomes" id="UP000184050">
    <property type="component" value="Unassembled WGS sequence"/>
</dbReference>
<dbReference type="Gene3D" id="1.10.260.40">
    <property type="entry name" value="lambda repressor-like DNA-binding domains"/>
    <property type="match status" value="1"/>
</dbReference>
<dbReference type="OrthoDB" id="1339093at2"/>
<feature type="domain" description="HTH cro/C1-type" evidence="1">
    <location>
        <begin position="96"/>
        <end position="150"/>
    </location>
</feature>
<sequence>MKDIMNIKEIDNIARLENEYDLQKASLLERKLRLMADENPELKAIRKKLRSLIKDYEDRNWYDFEKVTDPQIESSDKAEEIVQNEEAFIRRRKAAIRKKLKEFDMTQQELGVLLGHPKSYMSELINGVSHFTLKDLIIIHRIFGISLKTLITTYLQSGTREKVRESINKLNKPKLKLRKNEMA</sequence>
<dbReference type="EMBL" id="FQZE01000001">
    <property type="protein sequence ID" value="SHI32290.1"/>
    <property type="molecule type" value="Genomic_DNA"/>
</dbReference>
<dbReference type="PROSITE" id="PS50943">
    <property type="entry name" value="HTH_CROC1"/>
    <property type="match status" value="1"/>
</dbReference>